<comment type="subcellular location">
    <subcellularLocation>
        <location evidence="1">Membrane</location>
        <topology evidence="1">Multi-pass membrane protein</topology>
    </subcellularLocation>
</comment>
<evidence type="ECO:0000256" key="4">
    <source>
        <dbReference type="ARBA" id="ARBA00022989"/>
    </source>
</evidence>
<dbReference type="Pfam" id="PF25807">
    <property type="entry name" value="Clarin-2"/>
    <property type="match status" value="1"/>
</dbReference>
<feature type="transmembrane region" description="Helical" evidence="6">
    <location>
        <begin position="204"/>
        <end position="224"/>
    </location>
</feature>
<dbReference type="GO" id="GO:0007605">
    <property type="term" value="P:sensory perception of sound"/>
    <property type="evidence" value="ECO:0007669"/>
    <property type="project" value="UniProtKB-ARBA"/>
</dbReference>
<dbReference type="PANTHER" id="PTHR31548">
    <property type="entry name" value="CLARIN"/>
    <property type="match status" value="1"/>
</dbReference>
<keyword evidence="7" id="KW-0732">Signal</keyword>
<reference evidence="8" key="1">
    <citation type="journal article" date="2021" name="Evol. Appl.">
        <title>The genome of the Pyrenean desman and the effects of bottlenecks and inbreeding on the genomic landscape of an endangered species.</title>
        <authorList>
            <person name="Escoda L."/>
            <person name="Castresana J."/>
        </authorList>
    </citation>
    <scope>NUCLEOTIDE SEQUENCE</scope>
    <source>
        <strain evidence="8">IBE-C5619</strain>
    </source>
</reference>
<protein>
    <submittedName>
        <fullName evidence="8">Clarin-3</fullName>
    </submittedName>
</protein>
<keyword evidence="4 6" id="KW-1133">Transmembrane helix</keyword>
<evidence type="ECO:0000256" key="5">
    <source>
        <dbReference type="ARBA" id="ARBA00023136"/>
    </source>
</evidence>
<dbReference type="InterPro" id="IPR026748">
    <property type="entry name" value="Clarin"/>
</dbReference>
<keyword evidence="3 6" id="KW-0812">Transmembrane</keyword>
<keyword evidence="9" id="KW-1185">Reference proteome</keyword>
<comment type="similarity">
    <text evidence="2">Belongs to the clarin family.</text>
</comment>
<dbReference type="OrthoDB" id="9450082at2759"/>
<evidence type="ECO:0000313" key="9">
    <source>
        <dbReference type="Proteomes" id="UP000700334"/>
    </source>
</evidence>
<evidence type="ECO:0000313" key="8">
    <source>
        <dbReference type="EMBL" id="KAG8517463.1"/>
    </source>
</evidence>
<feature type="transmembrane region" description="Helical" evidence="6">
    <location>
        <begin position="147"/>
        <end position="171"/>
    </location>
</feature>
<dbReference type="Proteomes" id="UP000700334">
    <property type="component" value="Unassembled WGS sequence"/>
</dbReference>
<dbReference type="EMBL" id="JAGFMF010011658">
    <property type="protein sequence ID" value="KAG8517463.1"/>
    <property type="molecule type" value="Genomic_DNA"/>
</dbReference>
<evidence type="ECO:0000256" key="1">
    <source>
        <dbReference type="ARBA" id="ARBA00004141"/>
    </source>
</evidence>
<evidence type="ECO:0000256" key="6">
    <source>
        <dbReference type="SAM" id="Phobius"/>
    </source>
</evidence>
<feature type="chain" id="PRO_5035253983" evidence="7">
    <location>
        <begin position="25"/>
        <end position="249"/>
    </location>
</feature>
<evidence type="ECO:0000256" key="3">
    <source>
        <dbReference type="ARBA" id="ARBA00022692"/>
    </source>
</evidence>
<dbReference type="PANTHER" id="PTHR31548:SF3">
    <property type="entry name" value="CLARIN-3"/>
    <property type="match status" value="1"/>
</dbReference>
<evidence type="ECO:0000256" key="7">
    <source>
        <dbReference type="SAM" id="SignalP"/>
    </source>
</evidence>
<evidence type="ECO:0000256" key="2">
    <source>
        <dbReference type="ARBA" id="ARBA00005787"/>
    </source>
</evidence>
<feature type="non-terminal residue" evidence="8">
    <location>
        <position position="249"/>
    </location>
</feature>
<accession>A0A8J6DT74</accession>
<name>A0A8J6DT74_GALPY</name>
<comment type="caution">
    <text evidence="8">The sequence shown here is derived from an EMBL/GenBank/DDBJ whole genome shotgun (WGS) entry which is preliminary data.</text>
</comment>
<gene>
    <name evidence="8" type="ORF">J0S82_009698</name>
</gene>
<organism evidence="8 9">
    <name type="scientific">Galemys pyrenaicus</name>
    <name type="common">Iberian desman</name>
    <name type="synonym">Pyrenean desman</name>
    <dbReference type="NCBI Taxonomy" id="202257"/>
    <lineage>
        <taxon>Eukaryota</taxon>
        <taxon>Metazoa</taxon>
        <taxon>Chordata</taxon>
        <taxon>Craniata</taxon>
        <taxon>Vertebrata</taxon>
        <taxon>Euteleostomi</taxon>
        <taxon>Mammalia</taxon>
        <taxon>Eutheria</taxon>
        <taxon>Laurasiatheria</taxon>
        <taxon>Eulipotyphla</taxon>
        <taxon>Talpidae</taxon>
        <taxon>Galemys</taxon>
    </lineage>
</organism>
<feature type="signal peptide" evidence="7">
    <location>
        <begin position="1"/>
        <end position="24"/>
    </location>
</feature>
<dbReference type="Gene3D" id="1.20.140.150">
    <property type="match status" value="1"/>
</dbReference>
<proteinExistence type="inferred from homology"/>
<feature type="transmembrane region" description="Helical" evidence="6">
    <location>
        <begin position="112"/>
        <end position="135"/>
    </location>
</feature>
<dbReference type="GO" id="GO:0016020">
    <property type="term" value="C:membrane"/>
    <property type="evidence" value="ECO:0007669"/>
    <property type="project" value="UniProtKB-SubCell"/>
</dbReference>
<sequence>KTLMFLAGFSLSLASLVLTCYALGAQGWVRSAVAVSDYSSNGSVIVTYGLFVGHSDQQLSQGIGENEKSFKAGRRPAGGGVAWGGCWASRPDRCAPVLDELRAALPKTLHSVAIVTLVLSLCSSLLGASFTFYNSVSNPYQTFLGPVGVYTWSALGAFLALVTMVLCAANIQANKVSETLVEALYSFYPASTHRGTSHSYGAPFWLLLLVICLDTGTAVVVVFYQRARRQRKQEQRKPVEHAPRDGILF</sequence>
<keyword evidence="5 6" id="KW-0472">Membrane</keyword>
<dbReference type="AlphaFoldDB" id="A0A8J6DT74"/>